<proteinExistence type="predicted"/>
<keyword evidence="1" id="KW-1133">Transmembrane helix</keyword>
<dbReference type="AlphaFoldDB" id="A0A0C9UW39"/>
<accession>A0A0C9UW39</accession>
<feature type="transmembrane region" description="Helical" evidence="1">
    <location>
        <begin position="35"/>
        <end position="56"/>
    </location>
</feature>
<reference evidence="2 3" key="1">
    <citation type="submission" date="2014-06" db="EMBL/GenBank/DDBJ databases">
        <title>Evolutionary Origins and Diversification of the Mycorrhizal Mutualists.</title>
        <authorList>
            <consortium name="DOE Joint Genome Institute"/>
            <consortium name="Mycorrhizal Genomics Consortium"/>
            <person name="Kohler A."/>
            <person name="Kuo A."/>
            <person name="Nagy L.G."/>
            <person name="Floudas D."/>
            <person name="Copeland A."/>
            <person name="Barry K.W."/>
            <person name="Cichocki N."/>
            <person name="Veneault-Fourrey C."/>
            <person name="LaButti K."/>
            <person name="Lindquist E.A."/>
            <person name="Lipzen A."/>
            <person name="Lundell T."/>
            <person name="Morin E."/>
            <person name="Murat C."/>
            <person name="Riley R."/>
            <person name="Ohm R."/>
            <person name="Sun H."/>
            <person name="Tunlid A."/>
            <person name="Henrissat B."/>
            <person name="Grigoriev I.V."/>
            <person name="Hibbett D.S."/>
            <person name="Martin F."/>
        </authorList>
    </citation>
    <scope>NUCLEOTIDE SEQUENCE [LARGE SCALE GENOMIC DNA]</scope>
    <source>
        <strain evidence="2 3">SS14</strain>
    </source>
</reference>
<dbReference type="Proteomes" id="UP000054279">
    <property type="component" value="Unassembled WGS sequence"/>
</dbReference>
<protein>
    <submittedName>
        <fullName evidence="2">Uncharacterized protein</fullName>
    </submittedName>
</protein>
<dbReference type="HOGENOM" id="CLU_2442283_0_0_1"/>
<gene>
    <name evidence="2" type="ORF">M422DRAFT_28687</name>
</gene>
<evidence type="ECO:0000313" key="3">
    <source>
        <dbReference type="Proteomes" id="UP000054279"/>
    </source>
</evidence>
<evidence type="ECO:0000313" key="2">
    <source>
        <dbReference type="EMBL" id="KIJ47888.1"/>
    </source>
</evidence>
<dbReference type="EMBL" id="KN837100">
    <property type="protein sequence ID" value="KIJ47888.1"/>
    <property type="molecule type" value="Genomic_DNA"/>
</dbReference>
<organism evidence="2 3">
    <name type="scientific">Sphaerobolus stellatus (strain SS14)</name>
    <dbReference type="NCBI Taxonomy" id="990650"/>
    <lineage>
        <taxon>Eukaryota</taxon>
        <taxon>Fungi</taxon>
        <taxon>Dikarya</taxon>
        <taxon>Basidiomycota</taxon>
        <taxon>Agaricomycotina</taxon>
        <taxon>Agaricomycetes</taxon>
        <taxon>Phallomycetidae</taxon>
        <taxon>Geastrales</taxon>
        <taxon>Sphaerobolaceae</taxon>
        <taxon>Sphaerobolus</taxon>
    </lineage>
</organism>
<sequence length="90" mass="9957">MSLFVSSDSVRIGYGTLCLRHCQPDSQHFLQDDNVWFVLLNLVLTYAYGCSLLYTVNARKTLTKGLHSVVWSDEMSGAKLKPTQGTGSVS</sequence>
<keyword evidence="1" id="KW-0472">Membrane</keyword>
<name>A0A0C9UW39_SPHS4</name>
<keyword evidence="3" id="KW-1185">Reference proteome</keyword>
<keyword evidence="1" id="KW-0812">Transmembrane</keyword>
<evidence type="ECO:0000256" key="1">
    <source>
        <dbReference type="SAM" id="Phobius"/>
    </source>
</evidence>